<evidence type="ECO:0000259" key="5">
    <source>
        <dbReference type="PROSITE" id="PS50023"/>
    </source>
</evidence>
<dbReference type="Pfam" id="PF00412">
    <property type="entry name" value="LIM"/>
    <property type="match status" value="2"/>
</dbReference>
<evidence type="ECO:0000313" key="7">
    <source>
        <dbReference type="EMBL" id="KAG0460188.1"/>
    </source>
</evidence>
<feature type="domain" description="LIM zinc-binding" evidence="5">
    <location>
        <begin position="108"/>
        <end position="168"/>
    </location>
</feature>
<evidence type="ECO:0000313" key="9">
    <source>
        <dbReference type="Proteomes" id="UP000639772"/>
    </source>
</evidence>
<evidence type="ECO:0000256" key="4">
    <source>
        <dbReference type="PROSITE-ProRule" id="PRU00125"/>
    </source>
</evidence>
<gene>
    <name evidence="7" type="ORF">HPP92_023316</name>
    <name evidence="6" type="ORF">HPP92_023658</name>
</gene>
<evidence type="ECO:0000256" key="1">
    <source>
        <dbReference type="ARBA" id="ARBA00022723"/>
    </source>
</evidence>
<proteinExistence type="predicted"/>
<dbReference type="PANTHER" id="PTHR24206">
    <property type="entry name" value="OS06G0237300 PROTEIN"/>
    <property type="match status" value="1"/>
</dbReference>
<dbReference type="GO" id="GO:0051017">
    <property type="term" value="P:actin filament bundle assembly"/>
    <property type="evidence" value="ECO:0007669"/>
    <property type="project" value="UniProtKB-ARBA"/>
</dbReference>
<protein>
    <recommendedName>
        <fullName evidence="5">LIM zinc-binding domain-containing protein</fullName>
    </recommendedName>
</protein>
<name>A0A835Q027_VANPL</name>
<keyword evidence="2 4" id="KW-0862">Zinc</keyword>
<dbReference type="GO" id="GO:0051015">
    <property type="term" value="F:actin filament binding"/>
    <property type="evidence" value="ECO:0007669"/>
    <property type="project" value="UniProtKB-ARBA"/>
</dbReference>
<accession>A0A835Q027</accession>
<dbReference type="Proteomes" id="UP000639772">
    <property type="component" value="Chromosome 12"/>
</dbReference>
<keyword evidence="3 4" id="KW-0440">LIM domain</keyword>
<feature type="domain" description="LIM zinc-binding" evidence="5">
    <location>
        <begin position="8"/>
        <end position="68"/>
    </location>
</feature>
<keyword evidence="8" id="KW-1185">Reference proteome</keyword>
<keyword evidence="1 4" id="KW-0479">Metal-binding</keyword>
<evidence type="ECO:0000313" key="8">
    <source>
        <dbReference type="Proteomes" id="UP000636800"/>
    </source>
</evidence>
<sequence length="187" mass="20965">MAFAGTTQKCMACDKTVYLVDKLTADNRIYHKACFRCHHCRGTLKLGNYNSFEGVLYCRPHFDQLFKRTGSLDKSFEGTPKIAKPEKHVETENPLASKVSTAFAGTREKCVGCGKTAFPIERVTVNGIPYHKNCFKCTYGGCIISPSNYIAHEGKLYCKHHHIQLIKEKGNLSKLENDNPKMVAENA</sequence>
<dbReference type="EMBL" id="JADCNL010000012">
    <property type="protein sequence ID" value="KAG0458501.1"/>
    <property type="molecule type" value="Genomic_DNA"/>
</dbReference>
<dbReference type="InterPro" id="IPR001781">
    <property type="entry name" value="Znf_LIM"/>
</dbReference>
<dbReference type="Proteomes" id="UP000636800">
    <property type="component" value="Chromosome 12"/>
</dbReference>
<dbReference type="SMART" id="SM00132">
    <property type="entry name" value="LIM"/>
    <property type="match status" value="2"/>
</dbReference>
<dbReference type="CDD" id="cd09440">
    <property type="entry name" value="LIM1_SF3"/>
    <property type="match status" value="1"/>
</dbReference>
<evidence type="ECO:0000256" key="2">
    <source>
        <dbReference type="ARBA" id="ARBA00022833"/>
    </source>
</evidence>
<dbReference type="GO" id="GO:0046872">
    <property type="term" value="F:metal ion binding"/>
    <property type="evidence" value="ECO:0007669"/>
    <property type="project" value="UniProtKB-KW"/>
</dbReference>
<dbReference type="SUPFAM" id="SSF57716">
    <property type="entry name" value="Glucocorticoid receptor-like (DNA-binding domain)"/>
    <property type="match status" value="4"/>
</dbReference>
<evidence type="ECO:0000256" key="3">
    <source>
        <dbReference type="ARBA" id="ARBA00023038"/>
    </source>
</evidence>
<evidence type="ECO:0000313" key="6">
    <source>
        <dbReference type="EMBL" id="KAG0458501.1"/>
    </source>
</evidence>
<comment type="caution">
    <text evidence="7">The sequence shown here is derived from an EMBL/GenBank/DDBJ whole genome shotgun (WGS) entry which is preliminary data.</text>
</comment>
<dbReference type="PROSITE" id="PS50023">
    <property type="entry name" value="LIM_DOMAIN_2"/>
    <property type="match status" value="2"/>
</dbReference>
<dbReference type="FunFam" id="2.10.110.10:FF:000002">
    <property type="entry name" value="LIM domain and actin-binding 1"/>
    <property type="match status" value="2"/>
</dbReference>
<dbReference type="Gene3D" id="2.10.110.10">
    <property type="entry name" value="Cysteine Rich Protein"/>
    <property type="match status" value="2"/>
</dbReference>
<dbReference type="EMBL" id="JADCNM010000012">
    <property type="protein sequence ID" value="KAG0460188.1"/>
    <property type="molecule type" value="Genomic_DNA"/>
</dbReference>
<dbReference type="OrthoDB" id="6129702at2759"/>
<reference evidence="8 9" key="1">
    <citation type="journal article" date="2020" name="Nat. Food">
        <title>A phased Vanilla planifolia genome enables genetic improvement of flavour and production.</title>
        <authorList>
            <person name="Hasing T."/>
            <person name="Tang H."/>
            <person name="Brym M."/>
            <person name="Khazi F."/>
            <person name="Huang T."/>
            <person name="Chambers A.H."/>
        </authorList>
    </citation>
    <scope>NUCLEOTIDE SEQUENCE [LARGE SCALE GENOMIC DNA]</scope>
    <source>
        <tissue evidence="7">Leaf</tissue>
    </source>
</reference>
<organism evidence="7 9">
    <name type="scientific">Vanilla planifolia</name>
    <name type="common">Vanilla</name>
    <dbReference type="NCBI Taxonomy" id="51239"/>
    <lineage>
        <taxon>Eukaryota</taxon>
        <taxon>Viridiplantae</taxon>
        <taxon>Streptophyta</taxon>
        <taxon>Embryophyta</taxon>
        <taxon>Tracheophyta</taxon>
        <taxon>Spermatophyta</taxon>
        <taxon>Magnoliopsida</taxon>
        <taxon>Liliopsida</taxon>
        <taxon>Asparagales</taxon>
        <taxon>Orchidaceae</taxon>
        <taxon>Vanilloideae</taxon>
        <taxon>Vanilleae</taxon>
        <taxon>Vanilla</taxon>
    </lineage>
</organism>
<dbReference type="AlphaFoldDB" id="A0A835Q027"/>
<dbReference type="PROSITE" id="PS00478">
    <property type="entry name" value="LIM_DOMAIN_1"/>
    <property type="match status" value="1"/>
</dbReference>